<gene>
    <name evidence="8" type="ORF">EPI10_014604</name>
</gene>
<feature type="transmembrane region" description="Helical" evidence="7">
    <location>
        <begin position="688"/>
        <end position="711"/>
    </location>
</feature>
<dbReference type="SUPFAM" id="SSF103473">
    <property type="entry name" value="MFS general substrate transporter"/>
    <property type="match status" value="1"/>
</dbReference>
<dbReference type="Pfam" id="PF06963">
    <property type="entry name" value="FPN1"/>
    <property type="match status" value="3"/>
</dbReference>
<keyword evidence="9" id="KW-1185">Reference proteome</keyword>
<feature type="transmembrane region" description="Helical" evidence="7">
    <location>
        <begin position="567"/>
        <end position="590"/>
    </location>
</feature>
<dbReference type="PANTHER" id="PTHR11660">
    <property type="entry name" value="SOLUTE CARRIER FAMILY 40 MEMBER"/>
    <property type="match status" value="1"/>
</dbReference>
<comment type="caution">
    <text evidence="8">The sequence shown here is derived from an EMBL/GenBank/DDBJ whole genome shotgun (WGS) entry which is preliminary data.</text>
</comment>
<feature type="transmembrane region" description="Helical" evidence="7">
    <location>
        <begin position="475"/>
        <end position="491"/>
    </location>
</feature>
<evidence type="ECO:0000256" key="4">
    <source>
        <dbReference type="ARBA" id="ARBA00022692"/>
    </source>
</evidence>
<evidence type="ECO:0000313" key="9">
    <source>
        <dbReference type="Proteomes" id="UP000325315"/>
    </source>
</evidence>
<proteinExistence type="inferred from homology"/>
<dbReference type="PANTHER" id="PTHR11660:SF53">
    <property type="entry name" value="SOLUTE CARRIER FAMILY 40 MEMBER 3, CHLOROPLASTIC"/>
    <property type="match status" value="1"/>
</dbReference>
<dbReference type="GO" id="GO:0005381">
    <property type="term" value="F:iron ion transmembrane transporter activity"/>
    <property type="evidence" value="ECO:0007669"/>
    <property type="project" value="InterPro"/>
</dbReference>
<dbReference type="EMBL" id="SMMG02000006">
    <property type="protein sequence ID" value="KAA3468739.1"/>
    <property type="molecule type" value="Genomic_DNA"/>
</dbReference>
<feature type="transmembrane region" description="Helical" evidence="7">
    <location>
        <begin position="602"/>
        <end position="624"/>
    </location>
</feature>
<evidence type="ECO:0000256" key="6">
    <source>
        <dbReference type="ARBA" id="ARBA00023136"/>
    </source>
</evidence>
<comment type="subcellular location">
    <subcellularLocation>
        <location evidence="1">Membrane</location>
        <topology evidence="1">Multi-pass membrane protein</topology>
    </subcellularLocation>
</comment>
<dbReference type="InterPro" id="IPR009716">
    <property type="entry name" value="Ferroportin-1"/>
</dbReference>
<keyword evidence="4 7" id="KW-0812">Transmembrane</keyword>
<evidence type="ECO:0000313" key="8">
    <source>
        <dbReference type="EMBL" id="KAA3468739.1"/>
    </source>
</evidence>
<feature type="transmembrane region" description="Helical" evidence="7">
    <location>
        <begin position="540"/>
        <end position="560"/>
    </location>
</feature>
<keyword evidence="5 7" id="KW-1133">Transmembrane helix</keyword>
<reference evidence="9" key="1">
    <citation type="journal article" date="2019" name="Plant Biotechnol. J.">
        <title>Genome sequencing of the Australian wild diploid species Gossypium australe highlights disease resistance and delayed gland morphogenesis.</title>
        <authorList>
            <person name="Cai Y."/>
            <person name="Cai X."/>
            <person name="Wang Q."/>
            <person name="Wang P."/>
            <person name="Zhang Y."/>
            <person name="Cai C."/>
            <person name="Xu Y."/>
            <person name="Wang K."/>
            <person name="Zhou Z."/>
            <person name="Wang C."/>
            <person name="Geng S."/>
            <person name="Li B."/>
            <person name="Dong Q."/>
            <person name="Hou Y."/>
            <person name="Wang H."/>
            <person name="Ai P."/>
            <person name="Liu Z."/>
            <person name="Yi F."/>
            <person name="Sun M."/>
            <person name="An G."/>
            <person name="Cheng J."/>
            <person name="Zhang Y."/>
            <person name="Shi Q."/>
            <person name="Xie Y."/>
            <person name="Shi X."/>
            <person name="Chang Y."/>
            <person name="Huang F."/>
            <person name="Chen Y."/>
            <person name="Hong S."/>
            <person name="Mi L."/>
            <person name="Sun Q."/>
            <person name="Zhang L."/>
            <person name="Zhou B."/>
            <person name="Peng R."/>
            <person name="Zhang X."/>
            <person name="Liu F."/>
        </authorList>
    </citation>
    <scope>NUCLEOTIDE SEQUENCE [LARGE SCALE GENOMIC DNA]</scope>
    <source>
        <strain evidence="9">cv. PA1801</strain>
    </source>
</reference>
<dbReference type="Proteomes" id="UP000325315">
    <property type="component" value="Unassembled WGS sequence"/>
</dbReference>
<keyword evidence="3" id="KW-0813">Transport</keyword>
<accession>A0A5B6VHN1</accession>
<evidence type="ECO:0000256" key="7">
    <source>
        <dbReference type="SAM" id="Phobius"/>
    </source>
</evidence>
<feature type="transmembrane region" description="Helical" evidence="7">
    <location>
        <begin position="245"/>
        <end position="264"/>
    </location>
</feature>
<evidence type="ECO:0000256" key="1">
    <source>
        <dbReference type="ARBA" id="ARBA00004141"/>
    </source>
</evidence>
<evidence type="ECO:0000256" key="2">
    <source>
        <dbReference type="ARBA" id="ARBA00006279"/>
    </source>
</evidence>
<dbReference type="OrthoDB" id="648861at2759"/>
<keyword evidence="6 7" id="KW-0472">Membrane</keyword>
<feature type="transmembrane region" description="Helical" evidence="7">
    <location>
        <begin position="449"/>
        <end position="469"/>
    </location>
</feature>
<name>A0A5B6VHN1_9ROSI</name>
<dbReference type="AlphaFoldDB" id="A0A5B6VHN1"/>
<protein>
    <submittedName>
        <fullName evidence="8">Solute carrier family 40 member 3, chloroplastic</fullName>
    </submittedName>
</protein>
<feature type="transmembrane region" description="Helical" evidence="7">
    <location>
        <begin position="179"/>
        <end position="201"/>
    </location>
</feature>
<feature type="transmembrane region" description="Helical" evidence="7">
    <location>
        <begin position="213"/>
        <end position="233"/>
    </location>
</feature>
<sequence length="727" mass="79473">MSMVAITNPQLSFNLFNCSVTGREASISRQTASRIRYRFSSSRWLSLNSSSATNRRYSFDSFKSRCSIVNTDVHLNHVAVEDEDISAVDIGCRTTPIVQLKSDVLETESLSILTGDTYVDSLLTTLPVLTEEEQKTLAATPAHPEGLYAFYASCLAGNLVEQLWNFAWPSAIALLHPSLLPVAVMGFLTKLVIIIGGPLVGKLMDHSPRVPSYIFLNVVQASAQLLSAAMIIHAHTVSPASTSSILLRPWFAVLVLAGAIERLSGVALGVAMERDWVVLVVPYPVGVQIKLELHLQLAGINRPIALAQANAVLNRIDLLCEVFFKSFTFLNRRFVSQVEYKSLFTVSCAVPFIPVDLNLTSKQSGLLSLQNSITFPQISLTWLTNKLSTGVLDRAKCCQASRRTSDEGPLPDAQNFVIAVFGLPVNTGLEAIKHGWREYIQQPVLPASLAYVLLYFNVVLTPGSLMTAFLTQRGIFLSIMTYFKCSSFYYLQFEPRKIRKANTGYGEEGLIVIIIWKALAVSCSDLKCSWVCLTGLNPSVIGGFSGLCAFMGVAATFLSASLVRRFGILKAGAVGLTFQASLLTIAVAVYQSGTLSQRSPLLLFLCLIVSTIFFNFHVSSWTILTLRLEKVLSRLGHMSYDIVGAQILQTGIPSSKANLIGTTEISVASLAESLMLGVVVLANDVSHFGFLAMLSVLSVVGAAWMFCRWLLNPTEEQRSLFSFDPQL</sequence>
<dbReference type="GO" id="GO:0016020">
    <property type="term" value="C:membrane"/>
    <property type="evidence" value="ECO:0007669"/>
    <property type="project" value="UniProtKB-SubCell"/>
</dbReference>
<organism evidence="8 9">
    <name type="scientific">Gossypium australe</name>
    <dbReference type="NCBI Taxonomy" id="47621"/>
    <lineage>
        <taxon>Eukaryota</taxon>
        <taxon>Viridiplantae</taxon>
        <taxon>Streptophyta</taxon>
        <taxon>Embryophyta</taxon>
        <taxon>Tracheophyta</taxon>
        <taxon>Spermatophyta</taxon>
        <taxon>Magnoliopsida</taxon>
        <taxon>eudicotyledons</taxon>
        <taxon>Gunneridae</taxon>
        <taxon>Pentapetalae</taxon>
        <taxon>rosids</taxon>
        <taxon>malvids</taxon>
        <taxon>Malvales</taxon>
        <taxon>Malvaceae</taxon>
        <taxon>Malvoideae</taxon>
        <taxon>Gossypium</taxon>
    </lineage>
</organism>
<dbReference type="InterPro" id="IPR036259">
    <property type="entry name" value="MFS_trans_sf"/>
</dbReference>
<evidence type="ECO:0000256" key="3">
    <source>
        <dbReference type="ARBA" id="ARBA00022448"/>
    </source>
</evidence>
<evidence type="ECO:0000256" key="5">
    <source>
        <dbReference type="ARBA" id="ARBA00022989"/>
    </source>
</evidence>
<comment type="similarity">
    <text evidence="2">Belongs to the ferroportin (FP) (TC 2.A.100) family. SLC40A subfamily.</text>
</comment>